<dbReference type="PROSITE" id="PS50054">
    <property type="entry name" value="TYR_PHOSPHATASE_DUAL"/>
    <property type="match status" value="1"/>
</dbReference>
<dbReference type="GO" id="GO:0005737">
    <property type="term" value="C:cytoplasm"/>
    <property type="evidence" value="ECO:0007669"/>
    <property type="project" value="UniProtKB-ARBA"/>
</dbReference>
<feature type="region of interest" description="Disordered" evidence="12">
    <location>
        <begin position="424"/>
        <end position="508"/>
    </location>
</feature>
<evidence type="ECO:0000256" key="4">
    <source>
        <dbReference type="ARBA" id="ARBA00022801"/>
    </source>
</evidence>
<evidence type="ECO:0000259" key="13">
    <source>
        <dbReference type="PROSITE" id="PS50054"/>
    </source>
</evidence>
<dbReference type="SUPFAM" id="SSF52799">
    <property type="entry name" value="(Phosphotyrosine protein) phosphatases II"/>
    <property type="match status" value="1"/>
</dbReference>
<dbReference type="SMART" id="SM00195">
    <property type="entry name" value="DSPc"/>
    <property type="match status" value="1"/>
</dbReference>
<dbReference type="InterPro" id="IPR044596">
    <property type="entry name" value="PTPMT1-like"/>
</dbReference>
<feature type="compositionally biased region" description="Polar residues" evidence="12">
    <location>
        <begin position="473"/>
        <end position="494"/>
    </location>
</feature>
<dbReference type="AlphaFoldDB" id="A0AAW1QCX6"/>
<feature type="domain" description="Tyrosine-protein phosphatase" evidence="13">
    <location>
        <begin position="55"/>
        <end position="202"/>
    </location>
</feature>
<name>A0AAW1QCX6_9CHLO</name>
<comment type="subcellular location">
    <subcellularLocation>
        <location evidence="1">Membrane</location>
    </subcellularLocation>
</comment>
<dbReference type="InterPro" id="IPR016130">
    <property type="entry name" value="Tyr_Pase_AS"/>
</dbReference>
<keyword evidence="3" id="KW-0444">Lipid biosynthesis</keyword>
<dbReference type="InterPro" id="IPR000340">
    <property type="entry name" value="Dual-sp_phosphatase_cat-dom"/>
</dbReference>
<evidence type="ECO:0000256" key="6">
    <source>
        <dbReference type="ARBA" id="ARBA00023098"/>
    </source>
</evidence>
<evidence type="ECO:0000256" key="12">
    <source>
        <dbReference type="SAM" id="MobiDB-lite"/>
    </source>
</evidence>
<keyword evidence="16" id="KW-1185">Reference proteome</keyword>
<protein>
    <recommendedName>
        <fullName evidence="17">Protein-tyrosine-phosphatase</fullName>
    </recommendedName>
</protein>
<evidence type="ECO:0000256" key="2">
    <source>
        <dbReference type="ARBA" id="ARBA00005189"/>
    </source>
</evidence>
<feature type="compositionally biased region" description="Low complexity" evidence="12">
    <location>
        <begin position="300"/>
        <end position="317"/>
    </location>
</feature>
<keyword evidence="9" id="KW-1208">Phospholipid metabolism</keyword>
<evidence type="ECO:0000256" key="1">
    <source>
        <dbReference type="ARBA" id="ARBA00004370"/>
    </source>
</evidence>
<evidence type="ECO:0000256" key="11">
    <source>
        <dbReference type="ARBA" id="ARBA00052780"/>
    </source>
</evidence>
<gene>
    <name evidence="15" type="ORF">WJX74_009434</name>
</gene>
<dbReference type="GO" id="GO:0016020">
    <property type="term" value="C:membrane"/>
    <property type="evidence" value="ECO:0007669"/>
    <property type="project" value="UniProtKB-SubCell"/>
</dbReference>
<dbReference type="Proteomes" id="UP001438707">
    <property type="component" value="Unassembled WGS sequence"/>
</dbReference>
<comment type="pathway">
    <text evidence="2">Lipid metabolism.</text>
</comment>
<evidence type="ECO:0000313" key="15">
    <source>
        <dbReference type="EMBL" id="KAK9818969.1"/>
    </source>
</evidence>
<dbReference type="PROSITE" id="PS00383">
    <property type="entry name" value="TYR_PHOSPHATASE_1"/>
    <property type="match status" value="1"/>
</dbReference>
<keyword evidence="5" id="KW-0904">Protein phosphatase</keyword>
<organism evidence="15 16">
    <name type="scientific">Apatococcus lobatus</name>
    <dbReference type="NCBI Taxonomy" id="904363"/>
    <lineage>
        <taxon>Eukaryota</taxon>
        <taxon>Viridiplantae</taxon>
        <taxon>Chlorophyta</taxon>
        <taxon>core chlorophytes</taxon>
        <taxon>Trebouxiophyceae</taxon>
        <taxon>Chlorellales</taxon>
        <taxon>Chlorellaceae</taxon>
        <taxon>Apatococcus</taxon>
    </lineage>
</organism>
<comment type="pathway">
    <text evidence="10">Phospholipid metabolism.</text>
</comment>
<dbReference type="GO" id="GO:0008654">
    <property type="term" value="P:phospholipid biosynthetic process"/>
    <property type="evidence" value="ECO:0007669"/>
    <property type="project" value="UniProtKB-KW"/>
</dbReference>
<dbReference type="InterPro" id="IPR029021">
    <property type="entry name" value="Prot-tyrosine_phosphatase-like"/>
</dbReference>
<evidence type="ECO:0000256" key="9">
    <source>
        <dbReference type="ARBA" id="ARBA00023264"/>
    </source>
</evidence>
<comment type="catalytic activity">
    <reaction evidence="11">
        <text>1,2-dioctanoyl-sn-glycero-3-phospho-(1D-myo-inositol-5-phosphate) + H2O = 1,2-dioctanoyl-sn-glycero-3-phospho-(1D-myo-inositol) + phosphate</text>
        <dbReference type="Rhea" id="RHEA:42308"/>
        <dbReference type="ChEBI" id="CHEBI:15377"/>
        <dbReference type="ChEBI" id="CHEBI:43474"/>
        <dbReference type="ChEBI" id="CHEBI:65221"/>
        <dbReference type="ChEBI" id="CHEBI:78911"/>
    </reaction>
    <physiologicalReaction direction="left-to-right" evidence="11">
        <dbReference type="Rhea" id="RHEA:42309"/>
    </physiologicalReaction>
</comment>
<feature type="domain" description="Tyrosine specific protein phosphatases" evidence="14">
    <location>
        <begin position="123"/>
        <end position="191"/>
    </location>
</feature>
<dbReference type="InterPro" id="IPR020422">
    <property type="entry name" value="TYR_PHOSPHATASE_DUAL_dom"/>
</dbReference>
<dbReference type="CDD" id="cd14524">
    <property type="entry name" value="PTPMT1"/>
    <property type="match status" value="1"/>
</dbReference>
<dbReference type="Pfam" id="PF00782">
    <property type="entry name" value="DSPc"/>
    <property type="match status" value="1"/>
</dbReference>
<dbReference type="FunFam" id="3.90.190.10:FF:000060">
    <property type="entry name" value="Phosphatidylglycerophosphatase and protein-tyrosine phosphatase 1"/>
    <property type="match status" value="1"/>
</dbReference>
<evidence type="ECO:0008006" key="17">
    <source>
        <dbReference type="Google" id="ProtNLM"/>
    </source>
</evidence>
<dbReference type="PANTHER" id="PTHR46274">
    <property type="entry name" value="PHOSPHATIDYLINOSITOL PHOSPHATASE"/>
    <property type="match status" value="1"/>
</dbReference>
<evidence type="ECO:0000259" key="14">
    <source>
        <dbReference type="PROSITE" id="PS50056"/>
    </source>
</evidence>
<proteinExistence type="predicted"/>
<evidence type="ECO:0000256" key="10">
    <source>
        <dbReference type="ARBA" id="ARBA00025707"/>
    </source>
</evidence>
<dbReference type="PROSITE" id="PS50056">
    <property type="entry name" value="TYR_PHOSPHATASE_2"/>
    <property type="match status" value="1"/>
</dbReference>
<evidence type="ECO:0000256" key="5">
    <source>
        <dbReference type="ARBA" id="ARBA00022912"/>
    </source>
</evidence>
<keyword evidence="6" id="KW-0443">Lipid metabolism</keyword>
<evidence type="ECO:0000256" key="3">
    <source>
        <dbReference type="ARBA" id="ARBA00022516"/>
    </source>
</evidence>
<keyword evidence="4" id="KW-0378">Hydrolase</keyword>
<evidence type="ECO:0000256" key="7">
    <source>
        <dbReference type="ARBA" id="ARBA00023136"/>
    </source>
</evidence>
<dbReference type="PANTHER" id="PTHR46274:SF6">
    <property type="entry name" value="TYR_PHOSPHATASE_2 DOMAIN-CONTAINING PROTEIN"/>
    <property type="match status" value="1"/>
</dbReference>
<dbReference type="Gene3D" id="3.90.190.10">
    <property type="entry name" value="Protein tyrosine phosphatase superfamily"/>
    <property type="match status" value="1"/>
</dbReference>
<reference evidence="15 16" key="1">
    <citation type="journal article" date="2024" name="Nat. Commun.">
        <title>Phylogenomics reveals the evolutionary origins of lichenization in chlorophyte algae.</title>
        <authorList>
            <person name="Puginier C."/>
            <person name="Libourel C."/>
            <person name="Otte J."/>
            <person name="Skaloud P."/>
            <person name="Haon M."/>
            <person name="Grisel S."/>
            <person name="Petersen M."/>
            <person name="Berrin J.G."/>
            <person name="Delaux P.M."/>
            <person name="Dal Grande F."/>
            <person name="Keller J."/>
        </authorList>
    </citation>
    <scope>NUCLEOTIDE SEQUENCE [LARGE SCALE GENOMIC DNA]</scope>
    <source>
        <strain evidence="15 16">SAG 2145</strain>
    </source>
</reference>
<feature type="region of interest" description="Disordered" evidence="12">
    <location>
        <begin position="216"/>
        <end position="374"/>
    </location>
</feature>
<feature type="compositionally biased region" description="Polar residues" evidence="12">
    <location>
        <begin position="318"/>
        <end position="346"/>
    </location>
</feature>
<comment type="caution">
    <text evidence="15">The sequence shown here is derived from an EMBL/GenBank/DDBJ whole genome shotgun (WGS) entry which is preliminary data.</text>
</comment>
<sequence length="550" mass="59075">MKMALTADEYAQTERRVVSPFTYTEVAASAAARAFFYPSLLWNLARSRLQADWHWWDQITPTVLLGALPFESMLAELSSQGVKAVVTLNEDFEVFISSDKYKELGFDHLHLPTVDFLFAPVLSDLHKGVDFIQGHCKRGGQVYVHCKAGRGRSTTLVMCYLIRCCSMTPENALTHIQIRRPQVCLAPGQWAAILDFHASCQQKTSQEAPANLAPALAPTGLHSTHSQPTSHLEDSASDLLEPHRKGSAASLEDSATLQHEQHDATVPPFSKKTPDLHSPFDPTPVAQSLVDQPADSGCTSSPPEHASSSHPSGSEASFTGSSISQTRQTVNPPLSNNSDLQSQSYVGPQLSPDSQPCPDPQQDPGPDCRPAAAADDTICRPHPLVGAATITGGMACSEEAACPLEDLQPLASMSSETWEAVSFPNSMSLGTGQHGTPNGARCHDADGFAPALRVLGWPPSLADPQNGMHAESKTSSSPDSNRQGPPSAQRSTVALSEGRSQFKKSPAEVETTTLALNTLQATGYQQIDDWATLQPDGSMHDLPASSLWSW</sequence>
<keyword evidence="8" id="KW-0594">Phospholipid biosynthesis</keyword>
<dbReference type="EMBL" id="JALJOS010000052">
    <property type="protein sequence ID" value="KAK9818969.1"/>
    <property type="molecule type" value="Genomic_DNA"/>
</dbReference>
<dbReference type="InterPro" id="IPR000387">
    <property type="entry name" value="Tyr_Pase_dom"/>
</dbReference>
<accession>A0AAW1QCX6</accession>
<evidence type="ECO:0000313" key="16">
    <source>
        <dbReference type="Proteomes" id="UP001438707"/>
    </source>
</evidence>
<dbReference type="GO" id="GO:0004721">
    <property type="term" value="F:phosphoprotein phosphatase activity"/>
    <property type="evidence" value="ECO:0007669"/>
    <property type="project" value="UniProtKB-KW"/>
</dbReference>
<evidence type="ECO:0000256" key="8">
    <source>
        <dbReference type="ARBA" id="ARBA00023209"/>
    </source>
</evidence>
<keyword evidence="7" id="KW-0472">Membrane</keyword>
<feature type="compositionally biased region" description="Polar residues" evidence="12">
    <location>
        <begin position="221"/>
        <end position="230"/>
    </location>
</feature>
<feature type="compositionally biased region" description="Polar residues" evidence="12">
    <location>
        <begin position="424"/>
        <end position="436"/>
    </location>
</feature>